<dbReference type="InterPro" id="IPR052894">
    <property type="entry name" value="AsmA-related"/>
</dbReference>
<dbReference type="OrthoDB" id="9811239at2"/>
<dbReference type="GO" id="GO:0005886">
    <property type="term" value="C:plasma membrane"/>
    <property type="evidence" value="ECO:0007669"/>
    <property type="project" value="TreeGrafter"/>
</dbReference>
<dbReference type="AlphaFoldDB" id="A0A1G6GYA9"/>
<keyword evidence="2" id="KW-1185">Reference proteome</keyword>
<gene>
    <name evidence="1" type="ORF">SAMN05216323_100531</name>
</gene>
<dbReference type="PANTHER" id="PTHR30441">
    <property type="entry name" value="DUF748 DOMAIN-CONTAINING PROTEIN"/>
    <property type="match status" value="1"/>
</dbReference>
<protein>
    <submittedName>
        <fullName evidence="1">AsmA-like C-terminal region</fullName>
    </submittedName>
</protein>
<proteinExistence type="predicted"/>
<reference evidence="1 2" key="1">
    <citation type="submission" date="2016-09" db="EMBL/GenBank/DDBJ databases">
        <authorList>
            <person name="Capua I."/>
            <person name="De Benedictis P."/>
            <person name="Joannis T."/>
            <person name="Lombin L.H."/>
            <person name="Cattoli G."/>
        </authorList>
    </citation>
    <scope>NUCLEOTIDE SEQUENCE [LARGE SCALE GENOMIC DNA]</scope>
    <source>
        <strain evidence="1 2">A7P-90m</strain>
    </source>
</reference>
<accession>A0A1G6GYA9</accession>
<organism evidence="1 2">
    <name type="scientific">Williamwhitmania taraxaci</name>
    <dbReference type="NCBI Taxonomy" id="1640674"/>
    <lineage>
        <taxon>Bacteria</taxon>
        <taxon>Pseudomonadati</taxon>
        <taxon>Bacteroidota</taxon>
        <taxon>Bacteroidia</taxon>
        <taxon>Bacteroidales</taxon>
        <taxon>Williamwhitmaniaceae</taxon>
        <taxon>Williamwhitmania</taxon>
    </lineage>
</organism>
<name>A0A1G6GYA9_9BACT</name>
<dbReference type="STRING" id="1640674.SAMN05216323_100531"/>
<dbReference type="EMBL" id="FMYP01000005">
    <property type="protein sequence ID" value="SDB86924.1"/>
    <property type="molecule type" value="Genomic_DNA"/>
</dbReference>
<sequence>MSKIRKIAIRIIKWTFALLLGLILLLILLGAIFQERVVNWIIADLQTQLALPVRIEKIKFSFIENFPNASAVLENSTVLYPGFQNTDTLLSVKRFYINLNLIDLIRGKISVRGIDINNATITLIAQADGKLPNIHLFKKTADSVSSAFKIRLIEIKNVEILYTNKAANDFQQLSIKDASFAGTVTDQGLMGGLKINVRKLKTNNFRNFDALSEQAAIEVKGYYIYGNSLSLENIKYKSEYISISGMYSVKLSERLNGKCHFSVLLPNEKFLNKFLFQNKEIEIKSHSKATIDLTGSIIGPQAWDIDFEAIAKIDDAKVIVLRDVPIEIIDSKIKIKASLQNKILLPKEIIVEPTTFLHEDKTITLSLSYLPKNHLLSAKISGNISPTVFSKVLKISSPTITGDNINIDATFFSTEFSITNFNPDNLKVLGTVEISKLNIESPDLNFSNISGSLGISDSLVFKHLSLDGSLGKLDLSGTIPHWRQSFFAANNRLPLEIKGNLSSPDLNLNLPQWGLSEESSTTKVKVDSAETPLIISKIEINFVAKKIALRQLRGSDAHGTLIYLPTKSFSLNNVSLITLGGKTLFNLENQLINNENTVSFNGKVYGIYVDSLFHTFNNFDQTFISSQHLSGRIDGDINLKGVLENGKLLNNKLFCLSTIEITDGCLKNYEPLKKLSGFINLKELETIRFRKLKNTIHIENNEIVIPEMLIENNALNINVSGVHKLSGSFDYRMRIKLMDLLWSRKKKANQFRSDLGIVEQEEPNGGSLFIKLTGTPENYSFSYDKARAIETMGKRLKQEGTALRNIFKQRNAISNQKVESKKNSGFVISDPLENKEKIVPVDTTKQKPLKKNSGFKIDWE</sequence>
<dbReference type="PANTHER" id="PTHR30441:SF8">
    <property type="entry name" value="DUF748 DOMAIN-CONTAINING PROTEIN"/>
    <property type="match status" value="1"/>
</dbReference>
<dbReference type="GO" id="GO:0090313">
    <property type="term" value="P:regulation of protein targeting to membrane"/>
    <property type="evidence" value="ECO:0007669"/>
    <property type="project" value="TreeGrafter"/>
</dbReference>
<dbReference type="Proteomes" id="UP000199452">
    <property type="component" value="Unassembled WGS sequence"/>
</dbReference>
<evidence type="ECO:0000313" key="1">
    <source>
        <dbReference type="EMBL" id="SDB86924.1"/>
    </source>
</evidence>
<evidence type="ECO:0000313" key="2">
    <source>
        <dbReference type="Proteomes" id="UP000199452"/>
    </source>
</evidence>
<dbReference type="RefSeq" id="WP_092435207.1">
    <property type="nucleotide sequence ID" value="NZ_FMYP01000005.1"/>
</dbReference>